<evidence type="ECO:0000313" key="2">
    <source>
        <dbReference type="Proteomes" id="UP000010077"/>
    </source>
</evidence>
<evidence type="ECO:0000313" key="1">
    <source>
        <dbReference type="EMBL" id="AFX98353.1"/>
    </source>
</evidence>
<organism evidence="1 2">
    <name type="scientific">Candidatus Endolissoclinum faulkneri L2</name>
    <dbReference type="NCBI Taxonomy" id="1193729"/>
    <lineage>
        <taxon>Bacteria</taxon>
        <taxon>Pseudomonadati</taxon>
        <taxon>Pseudomonadota</taxon>
        <taxon>Alphaproteobacteria</taxon>
        <taxon>Rhodospirillales</taxon>
        <taxon>Rhodospirillaceae</taxon>
        <taxon>Candidatus Endolissoclinum</taxon>
    </lineage>
</organism>
<proteinExistence type="predicted"/>
<protein>
    <submittedName>
        <fullName evidence="1">Uncharacterized protein</fullName>
    </submittedName>
</protein>
<name>K7Z311_9PROT</name>
<dbReference type="HOGENOM" id="CLU_3197382_0_0_5"/>
<dbReference type="Proteomes" id="UP000010077">
    <property type="component" value="Chromosome"/>
</dbReference>
<reference evidence="1 2" key="1">
    <citation type="journal article" date="2012" name="Proc. Natl. Acad. Sci. U.S.A.">
        <title>Genome streamlining and chemical defense in a coral reef symbiosis.</title>
        <authorList>
            <person name="Kwan J.C."/>
            <person name="Donia M.S."/>
            <person name="Han A.W."/>
            <person name="Hirose E."/>
            <person name="Haygood M.G."/>
            <person name="Schmidt E.W."/>
        </authorList>
    </citation>
    <scope>NUCLEOTIDE SEQUENCE [LARGE SCALE GENOMIC DNA]</scope>
    <source>
        <strain evidence="1 2">L2</strain>
    </source>
</reference>
<keyword evidence="2" id="KW-1185">Reference proteome</keyword>
<dbReference type="EMBL" id="CP003539">
    <property type="protein sequence ID" value="AFX98353.1"/>
    <property type="molecule type" value="Genomic_DNA"/>
</dbReference>
<dbReference type="AlphaFoldDB" id="K7Z311"/>
<accession>K7Z311</accession>
<dbReference type="KEGG" id="thal:A1OE_149"/>
<sequence length="45" mass="5345">MTRLLFVSFSFMYRFNKLKLLITNFSNYLSLISTGNNIKYVFVLS</sequence>
<gene>
    <name evidence="1" type="ORF">A1OE_149</name>
</gene>